<sequence>MFLILLIAEQLGPMYCFDLAWLSNAIAPSVVTALIVLTHTYLRGVFFFISLFFF</sequence>
<protein>
    <submittedName>
        <fullName evidence="2">Uncharacterized protein</fullName>
    </submittedName>
</protein>
<evidence type="ECO:0000256" key="1">
    <source>
        <dbReference type="SAM" id="Phobius"/>
    </source>
</evidence>
<name>A0A0K2U018_LEPSM</name>
<accession>A0A0K2U018</accession>
<keyword evidence="1" id="KW-1133">Transmembrane helix</keyword>
<keyword evidence="1" id="KW-0812">Transmembrane</keyword>
<reference evidence="2" key="1">
    <citation type="submission" date="2014-05" db="EMBL/GenBank/DDBJ databases">
        <authorList>
            <person name="Chronopoulou M."/>
        </authorList>
    </citation>
    <scope>NUCLEOTIDE SEQUENCE</scope>
    <source>
        <tissue evidence="2">Whole organism</tissue>
    </source>
</reference>
<evidence type="ECO:0000313" key="2">
    <source>
        <dbReference type="EMBL" id="CDW31588.1"/>
    </source>
</evidence>
<proteinExistence type="predicted"/>
<feature type="transmembrane region" description="Helical" evidence="1">
    <location>
        <begin position="26"/>
        <end position="53"/>
    </location>
</feature>
<dbReference type="EMBL" id="HACA01014227">
    <property type="protein sequence ID" value="CDW31588.1"/>
    <property type="molecule type" value="Transcribed_RNA"/>
</dbReference>
<keyword evidence="1" id="KW-0472">Membrane</keyword>
<dbReference type="AlphaFoldDB" id="A0A0K2U018"/>
<organism evidence="2">
    <name type="scientific">Lepeophtheirus salmonis</name>
    <name type="common">Salmon louse</name>
    <name type="synonym">Caligus salmonis</name>
    <dbReference type="NCBI Taxonomy" id="72036"/>
    <lineage>
        <taxon>Eukaryota</taxon>
        <taxon>Metazoa</taxon>
        <taxon>Ecdysozoa</taxon>
        <taxon>Arthropoda</taxon>
        <taxon>Crustacea</taxon>
        <taxon>Multicrustacea</taxon>
        <taxon>Hexanauplia</taxon>
        <taxon>Copepoda</taxon>
        <taxon>Siphonostomatoida</taxon>
        <taxon>Caligidae</taxon>
        <taxon>Lepeophtheirus</taxon>
    </lineage>
</organism>